<name>A0ABS2UKD0_9ACTN</name>
<dbReference type="Pfam" id="PF00583">
    <property type="entry name" value="Acetyltransf_1"/>
    <property type="match status" value="1"/>
</dbReference>
<comment type="caution">
    <text evidence="2">The sequence shown here is derived from an EMBL/GenBank/DDBJ whole genome shotgun (WGS) entry which is preliminary data.</text>
</comment>
<reference evidence="2 3" key="1">
    <citation type="journal article" date="2016" name="Arch. Microbiol.">
        <title>Streptomyces zhihengii sp. nov., isolated from rhizospheric soil of Psammosilene tunicoides.</title>
        <authorList>
            <person name="Huang M.J."/>
            <person name="Fei J.J."/>
            <person name="Salam N."/>
            <person name="Kim C.J."/>
            <person name="Hozzein W.N."/>
            <person name="Xiao M."/>
            <person name="Huang H.Q."/>
            <person name="Li W.J."/>
        </authorList>
    </citation>
    <scope>NUCLEOTIDE SEQUENCE [LARGE SCALE GENOMIC DNA]</scope>
    <source>
        <strain evidence="2 3">YIM T102</strain>
    </source>
</reference>
<evidence type="ECO:0000313" key="3">
    <source>
        <dbReference type="Proteomes" id="UP000664109"/>
    </source>
</evidence>
<keyword evidence="3" id="KW-1185">Reference proteome</keyword>
<proteinExistence type="predicted"/>
<feature type="domain" description="N-acetyltransferase" evidence="1">
    <location>
        <begin position="4"/>
        <end position="150"/>
    </location>
</feature>
<dbReference type="PROSITE" id="PS51186">
    <property type="entry name" value="GNAT"/>
    <property type="match status" value="1"/>
</dbReference>
<dbReference type="InterPro" id="IPR016181">
    <property type="entry name" value="Acyl_CoA_acyltransferase"/>
</dbReference>
<dbReference type="EMBL" id="JAFEJA010000001">
    <property type="protein sequence ID" value="MBM9617839.1"/>
    <property type="molecule type" value="Genomic_DNA"/>
</dbReference>
<evidence type="ECO:0000313" key="2">
    <source>
        <dbReference type="EMBL" id="MBM9617839.1"/>
    </source>
</evidence>
<dbReference type="Proteomes" id="UP000664109">
    <property type="component" value="Unassembled WGS sequence"/>
</dbReference>
<evidence type="ECO:0000259" key="1">
    <source>
        <dbReference type="PROSITE" id="PS51186"/>
    </source>
</evidence>
<dbReference type="CDD" id="cd04301">
    <property type="entry name" value="NAT_SF"/>
    <property type="match status" value="1"/>
</dbReference>
<gene>
    <name evidence="2" type="ORF">JE024_03625</name>
</gene>
<dbReference type="Gene3D" id="3.40.630.30">
    <property type="match status" value="1"/>
</dbReference>
<organism evidence="2 3">
    <name type="scientific">Streptomyces zhihengii</name>
    <dbReference type="NCBI Taxonomy" id="1818004"/>
    <lineage>
        <taxon>Bacteria</taxon>
        <taxon>Bacillati</taxon>
        <taxon>Actinomycetota</taxon>
        <taxon>Actinomycetes</taxon>
        <taxon>Kitasatosporales</taxon>
        <taxon>Streptomycetaceae</taxon>
        <taxon>Streptomyces</taxon>
    </lineage>
</organism>
<dbReference type="SUPFAM" id="SSF55729">
    <property type="entry name" value="Acyl-CoA N-acyltransferases (Nat)"/>
    <property type="match status" value="1"/>
</dbReference>
<protein>
    <submittedName>
        <fullName evidence="2">GNAT family N-acetyltransferase</fullName>
    </submittedName>
</protein>
<dbReference type="RefSeq" id="WP_205372170.1">
    <property type="nucleotide sequence ID" value="NZ_JAFEJA010000001.1"/>
</dbReference>
<sequence>MVEFELCAASAGDVETLAGIRAQAMRPDLERLGRYDDRRVRQRLRDAFVPAHTWTVRVSGALLGCVALRPEGDGYWLEHFYLAPELHGRGVGSAVLRGLLARCDAENATVRLNVLVGSPAARLYARHGFTVESSDAVDVFMVRVPSRDAASAGEAVPAVTGPAAR</sequence>
<dbReference type="InterPro" id="IPR000182">
    <property type="entry name" value="GNAT_dom"/>
</dbReference>
<accession>A0ABS2UKD0</accession>